<keyword evidence="1 2" id="KW-0103">Bromodomain</keyword>
<evidence type="ECO:0000256" key="2">
    <source>
        <dbReference type="PROSITE-ProRule" id="PRU00035"/>
    </source>
</evidence>
<feature type="region of interest" description="Disordered" evidence="3">
    <location>
        <begin position="128"/>
        <end position="156"/>
    </location>
</feature>
<dbReference type="SMART" id="SM00297">
    <property type="entry name" value="BROMO"/>
    <property type="match status" value="1"/>
</dbReference>
<dbReference type="GO" id="GO:0006338">
    <property type="term" value="P:chromatin remodeling"/>
    <property type="evidence" value="ECO:0007669"/>
    <property type="project" value="TreeGrafter"/>
</dbReference>
<dbReference type="GO" id="GO:0005634">
    <property type="term" value="C:nucleus"/>
    <property type="evidence" value="ECO:0007669"/>
    <property type="project" value="TreeGrafter"/>
</dbReference>
<evidence type="ECO:0000313" key="5">
    <source>
        <dbReference type="EMBL" id="SLM39627.1"/>
    </source>
</evidence>
<dbReference type="AlphaFoldDB" id="A0A1W5D907"/>
<reference evidence="6" key="1">
    <citation type="submission" date="2017-03" db="EMBL/GenBank/DDBJ databases">
        <authorList>
            <person name="Sharma R."/>
            <person name="Thines M."/>
        </authorList>
    </citation>
    <scope>NUCLEOTIDE SEQUENCE [LARGE SCALE GENOMIC DNA]</scope>
</reference>
<feature type="region of interest" description="Disordered" evidence="3">
    <location>
        <begin position="1"/>
        <end position="53"/>
    </location>
</feature>
<evidence type="ECO:0000259" key="4">
    <source>
        <dbReference type="PROSITE" id="PS50014"/>
    </source>
</evidence>
<dbReference type="PRINTS" id="PR00503">
    <property type="entry name" value="BROMODOMAIN"/>
</dbReference>
<dbReference type="PANTHER" id="PTHR22880:SF225">
    <property type="entry name" value="BROMODOMAIN-CONTAINING PROTEIN BET-1-RELATED"/>
    <property type="match status" value="1"/>
</dbReference>
<dbReference type="EMBL" id="FWEW01003531">
    <property type="protein sequence ID" value="SLM39627.1"/>
    <property type="molecule type" value="Genomic_DNA"/>
</dbReference>
<feature type="region of interest" description="Disordered" evidence="3">
    <location>
        <begin position="671"/>
        <end position="690"/>
    </location>
</feature>
<dbReference type="InterPro" id="IPR036427">
    <property type="entry name" value="Bromodomain-like_sf"/>
</dbReference>
<proteinExistence type="predicted"/>
<feature type="domain" description="Bromo" evidence="4">
    <location>
        <begin position="820"/>
        <end position="892"/>
    </location>
</feature>
<dbReference type="InterPro" id="IPR001487">
    <property type="entry name" value="Bromodomain"/>
</dbReference>
<protein>
    <submittedName>
        <fullName evidence="5">Bromodomain</fullName>
    </submittedName>
</protein>
<dbReference type="Proteomes" id="UP000192927">
    <property type="component" value="Unassembled WGS sequence"/>
</dbReference>
<dbReference type="SUPFAM" id="SSF47370">
    <property type="entry name" value="Bromodomain"/>
    <property type="match status" value="1"/>
</dbReference>
<dbReference type="Gene3D" id="1.20.920.10">
    <property type="entry name" value="Bromodomain-like"/>
    <property type="match status" value="1"/>
</dbReference>
<keyword evidence="6" id="KW-1185">Reference proteome</keyword>
<feature type="compositionally biased region" description="Polar residues" evidence="3">
    <location>
        <begin position="12"/>
        <end position="27"/>
    </location>
</feature>
<evidence type="ECO:0000256" key="3">
    <source>
        <dbReference type="SAM" id="MobiDB-lite"/>
    </source>
</evidence>
<feature type="compositionally biased region" description="Basic and acidic residues" evidence="3">
    <location>
        <begin position="136"/>
        <end position="147"/>
    </location>
</feature>
<sequence length="931" mass="103480">MSGRINFDYGSQDRNPQPHQQHLSNGRSPPRMSPLASPDQVVRRIGPLPPDHPLKVEMEELKQTRKRRQYYWVGLIEDLGEDEWENPANYDRQRWEEENALADQKFEDLAGRIKLAEMGIIDHSIQPEASQIGSNDKNHKAETNNERKKARTARRQRTLKRAYGQRAEFQAHLHQRSERQNINVSKFQHSSLTSKSPRGMVVWTGDRKMEAIQKWMDGMGMKRTPTRDEADGCLVADDDSIMNDETFCASGNLPSDDSYGRLMNDSPLRFLEQAGVAKDDVGDEAVRTKKTVSKAAELRFEPLWTAEENAIFEEAEVAREVHRMELARLMTSENERCELLDPPKAATLAQDEHRSAKTMAIASFPMTEGTAMDIAGARAEAQGHDPRTVMANCAWQTALARDGGSVMDALLIQLGTSQLSLQDLALGATRSLERPSLSSVMTNEGKQSEITPAAGSKTLAPAATRDCQTPKLSINVAQERDQLELNAEERSCESGLAESQILAEFEQCLAGTSKEEQPKASMVDDLRSLALGVTQGAGESEGREQIEALTLEDLRVLALAAMDGLEEVEQSPVFESPEEQPAALTVLDRQARALAAANGLEVPEPSLTLASDRVQRHVEAVNSASTVTSADKDQEGTKVIAKHKMGGFREMPVAVDFVDIDEVPVEKLDMQDVPDSQSEIGGQILGDCDDMMRSNRPVDTLRSPLELEAASRNDGHALKSSSAAARLRAARGLFDRYSETPGDKMAEETQVHHIRGVRPETYPATAAPGASTVIKAPPKISTAGKIRSPLDLAQGVPGKEEDRLELNFCQEVMNEMNKPKHFNIGYPFYNPVDPVALNIPYYPLYIKKPMDLGTIGCKLKGGQYENAQAFESDIRLMFRNCYKLSVSRGDSMLGRQFERVFDEKWARKKQWLQETEREAQQKEVKSNEVVE</sequence>
<evidence type="ECO:0000313" key="6">
    <source>
        <dbReference type="Proteomes" id="UP000192927"/>
    </source>
</evidence>
<dbReference type="PANTHER" id="PTHR22880">
    <property type="entry name" value="FALZ-RELATED BROMODOMAIN-CONTAINING PROTEINS"/>
    <property type="match status" value="1"/>
</dbReference>
<dbReference type="PROSITE" id="PS50014">
    <property type="entry name" value="BROMODOMAIN_2"/>
    <property type="match status" value="1"/>
</dbReference>
<dbReference type="GO" id="GO:0006355">
    <property type="term" value="P:regulation of DNA-templated transcription"/>
    <property type="evidence" value="ECO:0007669"/>
    <property type="project" value="TreeGrafter"/>
</dbReference>
<name>A0A1W5D907_9LECA</name>
<dbReference type="Pfam" id="PF00439">
    <property type="entry name" value="Bromodomain"/>
    <property type="match status" value="1"/>
</dbReference>
<organism evidence="5 6">
    <name type="scientific">Lasallia pustulata</name>
    <dbReference type="NCBI Taxonomy" id="136370"/>
    <lineage>
        <taxon>Eukaryota</taxon>
        <taxon>Fungi</taxon>
        <taxon>Dikarya</taxon>
        <taxon>Ascomycota</taxon>
        <taxon>Pezizomycotina</taxon>
        <taxon>Lecanoromycetes</taxon>
        <taxon>OSLEUM clade</taxon>
        <taxon>Umbilicariomycetidae</taxon>
        <taxon>Umbilicariales</taxon>
        <taxon>Umbilicariaceae</taxon>
        <taxon>Lasallia</taxon>
    </lineage>
</organism>
<accession>A0A1W5D907</accession>
<dbReference type="InterPro" id="IPR050935">
    <property type="entry name" value="Bromo_chromatin_reader"/>
</dbReference>
<dbReference type="GO" id="GO:0000785">
    <property type="term" value="C:chromatin"/>
    <property type="evidence" value="ECO:0007669"/>
    <property type="project" value="TreeGrafter"/>
</dbReference>
<evidence type="ECO:0000256" key="1">
    <source>
        <dbReference type="ARBA" id="ARBA00023117"/>
    </source>
</evidence>